<name>A0AAY4C1L5_9TELE</name>
<reference evidence="4 5" key="1">
    <citation type="submission" date="2020-06" db="EMBL/GenBank/DDBJ databases">
        <authorList>
            <consortium name="Wellcome Sanger Institute Data Sharing"/>
        </authorList>
    </citation>
    <scope>NUCLEOTIDE SEQUENCE [LARGE SCALE GENOMIC DNA]</scope>
</reference>
<evidence type="ECO:0000256" key="1">
    <source>
        <dbReference type="ARBA" id="ARBA00022679"/>
    </source>
</evidence>
<dbReference type="CDD" id="cd04301">
    <property type="entry name" value="NAT_SF"/>
    <property type="match status" value="1"/>
</dbReference>
<evidence type="ECO:0000259" key="3">
    <source>
        <dbReference type="PROSITE" id="PS51186"/>
    </source>
</evidence>
<dbReference type="InterPro" id="IPR050769">
    <property type="entry name" value="NAT_camello-type"/>
</dbReference>
<evidence type="ECO:0000313" key="5">
    <source>
        <dbReference type="Proteomes" id="UP000694580"/>
    </source>
</evidence>
<dbReference type="Proteomes" id="UP000694580">
    <property type="component" value="Chromosome 12"/>
</dbReference>
<dbReference type="InterPro" id="IPR016181">
    <property type="entry name" value="Acyl_CoA_acyltransferase"/>
</dbReference>
<sequence>TAEILHAVIRRYRSSDRDPVRRLFVGGIQEHIKPAFTRAMSMPLHITATVLLAGVGYAWGGGSLLPALLAPAAWVGMVYCCCREFFAGYVRERLQTDMKDVQKSFLSSPDSCFWVAEARVNGRSEVMGMVAVEAKREAGGERFGELFRMIVSPAARRTGLGSRLTQTAIDFCKERGFSKVVLHTSSTQEAAVALYRKTGFAVTDVDIFVYNFRPPGGAVERFLHRGLQRRLQPPLL</sequence>
<dbReference type="Gene3D" id="3.40.630.30">
    <property type="match status" value="1"/>
</dbReference>
<keyword evidence="2" id="KW-0812">Transmembrane</keyword>
<reference evidence="4" key="3">
    <citation type="submission" date="2025-09" db="UniProtKB">
        <authorList>
            <consortium name="Ensembl"/>
        </authorList>
    </citation>
    <scope>IDENTIFICATION</scope>
</reference>
<accession>A0AAY4C1L5</accession>
<feature type="transmembrane region" description="Helical" evidence="2">
    <location>
        <begin position="42"/>
        <end position="60"/>
    </location>
</feature>
<dbReference type="PANTHER" id="PTHR13947">
    <property type="entry name" value="GNAT FAMILY N-ACETYLTRANSFERASE"/>
    <property type="match status" value="1"/>
</dbReference>
<dbReference type="Ensembl" id="ENSDCDT00010033295.1">
    <property type="protein sequence ID" value="ENSDCDP00010026837.1"/>
    <property type="gene ID" value="ENSDCDG00010017090.1"/>
</dbReference>
<keyword evidence="5" id="KW-1185">Reference proteome</keyword>
<proteinExistence type="predicted"/>
<protein>
    <recommendedName>
        <fullName evidence="3">N-acetyltransferase domain-containing protein</fullName>
    </recommendedName>
</protein>
<keyword evidence="2" id="KW-1133">Transmembrane helix</keyword>
<dbReference type="GO" id="GO:0008080">
    <property type="term" value="F:N-acetyltransferase activity"/>
    <property type="evidence" value="ECO:0007669"/>
    <property type="project" value="InterPro"/>
</dbReference>
<dbReference type="GeneTree" id="ENSGT00950000182932"/>
<dbReference type="SUPFAM" id="SSF55729">
    <property type="entry name" value="Acyl-CoA N-acyltransferases (Nat)"/>
    <property type="match status" value="1"/>
</dbReference>
<organism evidence="4 5">
    <name type="scientific">Denticeps clupeoides</name>
    <name type="common">denticle herring</name>
    <dbReference type="NCBI Taxonomy" id="299321"/>
    <lineage>
        <taxon>Eukaryota</taxon>
        <taxon>Metazoa</taxon>
        <taxon>Chordata</taxon>
        <taxon>Craniata</taxon>
        <taxon>Vertebrata</taxon>
        <taxon>Euteleostomi</taxon>
        <taxon>Actinopterygii</taxon>
        <taxon>Neopterygii</taxon>
        <taxon>Teleostei</taxon>
        <taxon>Clupei</taxon>
        <taxon>Clupeiformes</taxon>
        <taxon>Denticipitoidei</taxon>
        <taxon>Denticipitidae</taxon>
        <taxon>Denticeps</taxon>
    </lineage>
</organism>
<keyword evidence="1" id="KW-0808">Transferase</keyword>
<dbReference type="PROSITE" id="PS51186">
    <property type="entry name" value="GNAT"/>
    <property type="match status" value="1"/>
</dbReference>
<evidence type="ECO:0000256" key="2">
    <source>
        <dbReference type="SAM" id="Phobius"/>
    </source>
</evidence>
<keyword evidence="2" id="KW-0472">Membrane</keyword>
<dbReference type="Pfam" id="PF00583">
    <property type="entry name" value="Acetyltransf_1"/>
    <property type="match status" value="1"/>
</dbReference>
<dbReference type="PANTHER" id="PTHR13947:SF58">
    <property type="entry name" value="8B (PUTATIVE,_PSEUDO-RELATED"/>
    <property type="match status" value="1"/>
</dbReference>
<dbReference type="AlphaFoldDB" id="A0AAY4C1L5"/>
<dbReference type="InterPro" id="IPR000182">
    <property type="entry name" value="GNAT_dom"/>
</dbReference>
<feature type="domain" description="N-acetyltransferase" evidence="3">
    <location>
        <begin position="67"/>
        <end position="226"/>
    </location>
</feature>
<reference evidence="4" key="2">
    <citation type="submission" date="2025-08" db="UniProtKB">
        <authorList>
            <consortium name="Ensembl"/>
        </authorList>
    </citation>
    <scope>IDENTIFICATION</scope>
</reference>
<evidence type="ECO:0000313" key="4">
    <source>
        <dbReference type="Ensembl" id="ENSDCDP00010026837.1"/>
    </source>
</evidence>